<dbReference type="EMBL" id="MFJX01000033">
    <property type="protein sequence ID" value="OGG30534.1"/>
    <property type="molecule type" value="Genomic_DNA"/>
</dbReference>
<evidence type="ECO:0000313" key="2">
    <source>
        <dbReference type="Proteomes" id="UP000176450"/>
    </source>
</evidence>
<protein>
    <submittedName>
        <fullName evidence="1">Uncharacterized protein</fullName>
    </submittedName>
</protein>
<reference evidence="1 2" key="1">
    <citation type="journal article" date="2016" name="Nat. Commun.">
        <title>Thousands of microbial genomes shed light on interconnected biogeochemical processes in an aquifer system.</title>
        <authorList>
            <person name="Anantharaman K."/>
            <person name="Brown C.T."/>
            <person name="Hug L.A."/>
            <person name="Sharon I."/>
            <person name="Castelle C.J."/>
            <person name="Probst A.J."/>
            <person name="Thomas B.C."/>
            <person name="Singh A."/>
            <person name="Wilkins M.J."/>
            <person name="Karaoz U."/>
            <person name="Brodie E.L."/>
            <person name="Williams K.H."/>
            <person name="Hubbard S.S."/>
            <person name="Banfield J.F."/>
        </authorList>
    </citation>
    <scope>NUCLEOTIDE SEQUENCE [LARGE SCALE GENOMIC DNA]</scope>
</reference>
<name>A0A1F6B0R7_9BACT</name>
<dbReference type="AlphaFoldDB" id="A0A1F6B0R7"/>
<proteinExistence type="predicted"/>
<comment type="caution">
    <text evidence="1">The sequence shown here is derived from an EMBL/GenBank/DDBJ whole genome shotgun (WGS) entry which is preliminary data.</text>
</comment>
<evidence type="ECO:0000313" key="1">
    <source>
        <dbReference type="EMBL" id="OGG30534.1"/>
    </source>
</evidence>
<sequence length="90" mass="10799">MEEIQDSALKELLHIKGDMPLTRAGYVVEAWHHFQRFFNDWGFFKDRDENGMKDLVQQFLTIRTHPEMQVFFTYLSPSGYINSWLEGEKR</sequence>
<accession>A0A1F6B0R7</accession>
<organism evidence="1 2">
    <name type="scientific">Candidatus Gottesmanbacteria bacterium RIFCSPLOWO2_01_FULL_46_9</name>
    <dbReference type="NCBI Taxonomy" id="1798394"/>
    <lineage>
        <taxon>Bacteria</taxon>
        <taxon>Candidatus Gottesmaniibacteriota</taxon>
    </lineage>
</organism>
<gene>
    <name evidence="1" type="ORF">A3A63_02885</name>
</gene>
<dbReference type="Proteomes" id="UP000176450">
    <property type="component" value="Unassembled WGS sequence"/>
</dbReference>